<accession>A0A9N9KUU1</accession>
<comment type="caution">
    <text evidence="1">The sequence shown here is derived from an EMBL/GenBank/DDBJ whole genome shotgun (WGS) entry which is preliminary data.</text>
</comment>
<evidence type="ECO:0000313" key="2">
    <source>
        <dbReference type="Proteomes" id="UP000696280"/>
    </source>
</evidence>
<gene>
    <name evidence="1" type="ORF">HYFRA_00003231</name>
</gene>
<dbReference type="Proteomes" id="UP000696280">
    <property type="component" value="Unassembled WGS sequence"/>
</dbReference>
<evidence type="ECO:0000313" key="1">
    <source>
        <dbReference type="EMBL" id="CAG8953038.1"/>
    </source>
</evidence>
<organism evidence="1 2">
    <name type="scientific">Hymenoscyphus fraxineus</name>
    <dbReference type="NCBI Taxonomy" id="746836"/>
    <lineage>
        <taxon>Eukaryota</taxon>
        <taxon>Fungi</taxon>
        <taxon>Dikarya</taxon>
        <taxon>Ascomycota</taxon>
        <taxon>Pezizomycotina</taxon>
        <taxon>Leotiomycetes</taxon>
        <taxon>Helotiales</taxon>
        <taxon>Helotiaceae</taxon>
        <taxon>Hymenoscyphus</taxon>
    </lineage>
</organism>
<dbReference type="EMBL" id="CAJVRL010000049">
    <property type="protein sequence ID" value="CAG8953038.1"/>
    <property type="molecule type" value="Genomic_DNA"/>
</dbReference>
<proteinExistence type="predicted"/>
<keyword evidence="2" id="KW-1185">Reference proteome</keyword>
<dbReference type="AlphaFoldDB" id="A0A9N9KUU1"/>
<sequence length="124" mass="14314">MLIVVEEFGIFDREQDLIFLSPDESPRRAILEEKAGDFASHPLDFNRSGENMFQSASKEATWAESARHIKLKIEELRKKRMAERAKLLERLGGKEPPAWPDLSNWVVPTIIFVEARRGSDHRLL</sequence>
<protein>
    <submittedName>
        <fullName evidence="1">Uncharacterized protein</fullName>
    </submittedName>
</protein>
<name>A0A9N9KUU1_9HELO</name>
<reference evidence="1" key="1">
    <citation type="submission" date="2021-07" db="EMBL/GenBank/DDBJ databases">
        <authorList>
            <person name="Durling M."/>
        </authorList>
    </citation>
    <scope>NUCLEOTIDE SEQUENCE</scope>
</reference>